<accession>A0A378NRL1</accession>
<dbReference type="AlphaFoldDB" id="A0A378NRL1"/>
<gene>
    <name evidence="1" type="ORF">NCTC10571_01182</name>
</gene>
<dbReference type="EMBL" id="UGPP01000001">
    <property type="protein sequence ID" value="STY71030.1"/>
    <property type="molecule type" value="Genomic_DNA"/>
</dbReference>
<protein>
    <recommendedName>
        <fullName evidence="3">Phospholipase D-like domain-containing protein</fullName>
    </recommendedName>
</protein>
<proteinExistence type="predicted"/>
<name>A0A378NRL1_9FIRM</name>
<evidence type="ECO:0000313" key="1">
    <source>
        <dbReference type="EMBL" id="STY71030.1"/>
    </source>
</evidence>
<evidence type="ECO:0008006" key="3">
    <source>
        <dbReference type="Google" id="ProtNLM"/>
    </source>
</evidence>
<sequence length="668" mass="77569">MAHRKTKQHTVNVVKAQFCAPENISYLDLFEGFNELYTINIATNIDFLANLLELFTKVEIIFGNLALVPSTLENTFAMQRNTLQELYKTEHYTNFKEKYTQGNLNIYLADASLYPEKLFCLKNTQTGATRVILGSNNLDQLPANSDRNQALVYFDDENAFNYYMNIYNDFKQNNSEIVNENAWEITYEDTQMLENLPILHKAKQDSEHIYPAVSKTTIVKTAEYISDIERLAKDFVDIPKADRKGQAKITNDKIDTIKRKTLENIQVRRAKFEKFMPQLVIEPERNRAFYNEREFNFRPYRGDVKRDAETYLQYMEGFNTAVPAKNIEPLKFEYFKLMSWCFLSPFLARVRTTIREATVTDEVFTYPIVALLCGQSNAGKTIYASLLMKMMTDSALYKAFGQNNFTKTRIDSLLCDIKGLPILIDDITQTQFTNNSGNIIKQEERIIRETKPENLNYYSAILLTANKDLNSLKNELTKRMVVFHVNASWNNEFTRQQKSPCSELIQKMRNNFYSEYLAKIIPHINLYLSQINDLGSSSIDLYNISSEVIISIFKGCGLDIPSYMRPLTMKDYFDSRAVNEIMIKFFQRQYRLNRDFFEVNKKNNQLIFEDKSLSSVGKMTPMRIAESLPPELEADVVGDKVIMRLDSATKFFSTEFKEQGLLNKLFGR</sequence>
<reference evidence="1 2" key="1">
    <citation type="submission" date="2018-06" db="EMBL/GenBank/DDBJ databases">
        <authorList>
            <consortium name="Pathogen Informatics"/>
            <person name="Doyle S."/>
        </authorList>
    </citation>
    <scope>NUCLEOTIDE SEQUENCE [LARGE SCALE GENOMIC DNA]</scope>
    <source>
        <strain evidence="1 2">NCTC10571</strain>
    </source>
</reference>
<dbReference type="RefSeq" id="WP_115151422.1">
    <property type="nucleotide sequence ID" value="NZ_UGPP01000001.1"/>
</dbReference>
<dbReference type="Proteomes" id="UP000255234">
    <property type="component" value="Unassembled WGS sequence"/>
</dbReference>
<dbReference type="STRING" id="1122216.GCA_000423385_01918"/>
<organism evidence="1 2">
    <name type="scientific">Megamonas hypermegale</name>
    <dbReference type="NCBI Taxonomy" id="158847"/>
    <lineage>
        <taxon>Bacteria</taxon>
        <taxon>Bacillati</taxon>
        <taxon>Bacillota</taxon>
        <taxon>Negativicutes</taxon>
        <taxon>Selenomonadales</taxon>
        <taxon>Selenomonadaceae</taxon>
        <taxon>Megamonas</taxon>
    </lineage>
</organism>
<evidence type="ECO:0000313" key="2">
    <source>
        <dbReference type="Proteomes" id="UP000255234"/>
    </source>
</evidence>